<accession>A0A426Z8D5</accession>
<dbReference type="EMBL" id="AMZH03007868">
    <property type="protein sequence ID" value="RRT60247.1"/>
    <property type="molecule type" value="Genomic_DNA"/>
</dbReference>
<sequence>MYPRFPRPPPRTGSWFPESTGVGSITGDRPRAWGSKFRATARKLASFGGSKNGAFGEVLGSVPFGEREKNSILLLLVSAFEERARGEVASSPVSIFYGGDQRVETATVLSARFLSSTHTLYTS</sequence>
<gene>
    <name evidence="2" type="ORF">B296_00045118</name>
</gene>
<feature type="compositionally biased region" description="Pro residues" evidence="1">
    <location>
        <begin position="1"/>
        <end position="11"/>
    </location>
</feature>
<reference evidence="2 3" key="1">
    <citation type="journal article" date="2014" name="Agronomy (Basel)">
        <title>A Draft Genome Sequence for Ensete ventricosum, the Drought-Tolerant Tree Against Hunger.</title>
        <authorList>
            <person name="Harrison J."/>
            <person name="Moore K.A."/>
            <person name="Paszkiewicz K."/>
            <person name="Jones T."/>
            <person name="Grant M."/>
            <person name="Ambacheew D."/>
            <person name="Muzemil S."/>
            <person name="Studholme D.J."/>
        </authorList>
    </citation>
    <scope>NUCLEOTIDE SEQUENCE [LARGE SCALE GENOMIC DNA]</scope>
</reference>
<comment type="caution">
    <text evidence="2">The sequence shown here is derived from an EMBL/GenBank/DDBJ whole genome shotgun (WGS) entry which is preliminary data.</text>
</comment>
<proteinExistence type="predicted"/>
<protein>
    <submittedName>
        <fullName evidence="2">Uncharacterized protein</fullName>
    </submittedName>
</protein>
<organism evidence="2 3">
    <name type="scientific">Ensete ventricosum</name>
    <name type="common">Abyssinian banana</name>
    <name type="synonym">Musa ensete</name>
    <dbReference type="NCBI Taxonomy" id="4639"/>
    <lineage>
        <taxon>Eukaryota</taxon>
        <taxon>Viridiplantae</taxon>
        <taxon>Streptophyta</taxon>
        <taxon>Embryophyta</taxon>
        <taxon>Tracheophyta</taxon>
        <taxon>Spermatophyta</taxon>
        <taxon>Magnoliopsida</taxon>
        <taxon>Liliopsida</taxon>
        <taxon>Zingiberales</taxon>
        <taxon>Musaceae</taxon>
        <taxon>Ensete</taxon>
    </lineage>
</organism>
<feature type="region of interest" description="Disordered" evidence="1">
    <location>
        <begin position="1"/>
        <end position="29"/>
    </location>
</feature>
<evidence type="ECO:0000313" key="3">
    <source>
        <dbReference type="Proteomes" id="UP000287651"/>
    </source>
</evidence>
<evidence type="ECO:0000256" key="1">
    <source>
        <dbReference type="SAM" id="MobiDB-lite"/>
    </source>
</evidence>
<dbReference type="Proteomes" id="UP000287651">
    <property type="component" value="Unassembled WGS sequence"/>
</dbReference>
<name>A0A426Z8D5_ENSVE</name>
<dbReference type="AlphaFoldDB" id="A0A426Z8D5"/>
<evidence type="ECO:0000313" key="2">
    <source>
        <dbReference type="EMBL" id="RRT60247.1"/>
    </source>
</evidence>